<feature type="non-terminal residue" evidence="1">
    <location>
        <position position="1"/>
    </location>
</feature>
<dbReference type="EMBL" id="JAAEJV010000096">
    <property type="protein sequence ID" value="MBF5060221.1"/>
    <property type="molecule type" value="Genomic_DNA"/>
</dbReference>
<organism evidence="1 2">
    <name type="scientific">Candidatus Neptunichlamydia vexilliferae</name>
    <dbReference type="NCBI Taxonomy" id="1651774"/>
    <lineage>
        <taxon>Bacteria</taxon>
        <taxon>Pseudomonadati</taxon>
        <taxon>Chlamydiota</taxon>
        <taxon>Chlamydiia</taxon>
        <taxon>Parachlamydiales</taxon>
        <taxon>Simkaniaceae</taxon>
        <taxon>Candidatus Neptunichlamydia</taxon>
    </lineage>
</organism>
<keyword evidence="2" id="KW-1185">Reference proteome</keyword>
<gene>
    <name evidence="1" type="ORF">NEPTK9_001752</name>
</gene>
<accession>A0ABS0B1E1</accession>
<reference evidence="1 2" key="1">
    <citation type="submission" date="2020-01" db="EMBL/GenBank/DDBJ databases">
        <title>Draft genome sequence of Cand. Neptunochlamydia vexilliferae K9.</title>
        <authorList>
            <person name="Schulz F."/>
            <person name="Koestlbacher S."/>
            <person name="Wascher F."/>
            <person name="Pizzetti I."/>
            <person name="Horn M."/>
        </authorList>
    </citation>
    <scope>NUCLEOTIDE SEQUENCE [LARGE SCALE GENOMIC DNA]</scope>
    <source>
        <strain evidence="1 2">K9</strain>
    </source>
</reference>
<evidence type="ECO:0000313" key="2">
    <source>
        <dbReference type="Proteomes" id="UP001194714"/>
    </source>
</evidence>
<name>A0ABS0B1E1_9BACT</name>
<dbReference type="Proteomes" id="UP001194714">
    <property type="component" value="Unassembled WGS sequence"/>
</dbReference>
<evidence type="ECO:0008006" key="3">
    <source>
        <dbReference type="Google" id="ProtNLM"/>
    </source>
</evidence>
<evidence type="ECO:0000313" key="1">
    <source>
        <dbReference type="EMBL" id="MBF5060221.1"/>
    </source>
</evidence>
<proteinExistence type="predicted"/>
<comment type="caution">
    <text evidence="1">The sequence shown here is derived from an EMBL/GenBank/DDBJ whole genome shotgun (WGS) entry which is preliminary data.</text>
</comment>
<dbReference type="RefSeq" id="WP_228547033.1">
    <property type="nucleotide sequence ID" value="NZ_JAAEJV010000022.1"/>
</dbReference>
<protein>
    <recommendedName>
        <fullName evidence="3">Transposase</fullName>
    </recommendedName>
</protein>
<sequence length="78" mass="8956">NGLHHVKDRSWLEDHQYSNSRQKGGILGALRNLSLNAMRVMFPPEADRKKRKYQKSLPMQAIGYLVNPLRTLTRLAGI</sequence>